<sequence length="66" mass="7530">MVDTPHGKRCVGEIDGRLFRKKVKKSCHLMRALDAWAVQAEVVERAQNEGYSPFGQDFPGDERLRV</sequence>
<reference evidence="1 2" key="1">
    <citation type="journal article" date="2020" name="Front. Microbiol.">
        <title>Single-cell genomics of novel Actinobacteria with the Wood-Ljungdahl pathway discovered in a serpentinizing system.</title>
        <authorList>
            <person name="Merino N."/>
            <person name="Kawai M."/>
            <person name="Boyd E.S."/>
            <person name="Colman D.R."/>
            <person name="McGlynn S.E."/>
            <person name="Nealson K.H."/>
            <person name="Kurokawa K."/>
            <person name="Hongoh Y."/>
        </authorList>
    </citation>
    <scope>NUCLEOTIDE SEQUENCE [LARGE SCALE GENOMIC DNA]</scope>
    <source>
        <strain evidence="1 2">S25</strain>
    </source>
</reference>
<evidence type="ECO:0000313" key="1">
    <source>
        <dbReference type="EMBL" id="GFP25908.1"/>
    </source>
</evidence>
<feature type="non-terminal residue" evidence="1">
    <location>
        <position position="66"/>
    </location>
</feature>
<evidence type="ECO:0000313" key="2">
    <source>
        <dbReference type="Proteomes" id="UP000543224"/>
    </source>
</evidence>
<dbReference type="AlphaFoldDB" id="A0A6V8P080"/>
<proteinExistence type="predicted"/>
<comment type="caution">
    <text evidence="1">The sequence shown here is derived from an EMBL/GenBank/DDBJ whole genome shotgun (WGS) entry which is preliminary data.</text>
</comment>
<dbReference type="Proteomes" id="UP000543224">
    <property type="component" value="Unassembled WGS sequence"/>
</dbReference>
<accession>A0A6V8P080</accession>
<gene>
    <name evidence="1" type="ORF">HKBW3S25_01392</name>
</gene>
<dbReference type="EMBL" id="BLRX01000259">
    <property type="protein sequence ID" value="GFP25908.1"/>
    <property type="molecule type" value="Genomic_DNA"/>
</dbReference>
<name>A0A6V8P080_9ACTN</name>
<organism evidence="1 2">
    <name type="scientific">Candidatus Hakubella thermalkaliphila</name>
    <dbReference type="NCBI Taxonomy" id="2754717"/>
    <lineage>
        <taxon>Bacteria</taxon>
        <taxon>Bacillati</taxon>
        <taxon>Actinomycetota</taxon>
        <taxon>Actinomycetota incertae sedis</taxon>
        <taxon>Candidatus Hakubellales</taxon>
        <taxon>Candidatus Hakubellaceae</taxon>
        <taxon>Candidatus Hakubella</taxon>
    </lineage>
</organism>
<protein>
    <submittedName>
        <fullName evidence="1">Uncharacterized protein</fullName>
    </submittedName>
</protein>